<proteinExistence type="predicted"/>
<dbReference type="RefSeq" id="WP_005268491.1">
    <property type="nucleotide sequence ID" value="NZ_ANPE02000103.1"/>
</dbReference>
<name>N1V0B5_9MICC</name>
<dbReference type="OrthoDB" id="4947899at2"/>
<sequence>MIRKYTASAEANSRHPQDWGRAMAAAMTDLIEQRREDGGMVDHEDLYGEDLRLVIGAIRDGVEITLTWMPEGDSTPERNSYDI</sequence>
<organism evidence="1 2">
    <name type="scientific">Arthrobacter crystallopoietes BAB-32</name>
    <dbReference type="NCBI Taxonomy" id="1246476"/>
    <lineage>
        <taxon>Bacteria</taxon>
        <taxon>Bacillati</taxon>
        <taxon>Actinomycetota</taxon>
        <taxon>Actinomycetes</taxon>
        <taxon>Micrococcales</taxon>
        <taxon>Micrococcaceae</taxon>
        <taxon>Crystallibacter</taxon>
    </lineage>
</organism>
<keyword evidence="2" id="KW-1185">Reference proteome</keyword>
<reference evidence="1 2" key="1">
    <citation type="journal article" date="2013" name="Genome Announc.">
        <title>Draft Genome Sequence of Arthrobacter crystallopoietes Strain BAB-32, Revealing Genes for Bioremediation.</title>
        <authorList>
            <person name="Joshi M.N."/>
            <person name="Pandit A.S."/>
            <person name="Sharma A."/>
            <person name="Pandya R.V."/>
            <person name="Desai S.M."/>
            <person name="Saxena A.K."/>
            <person name="Bagatharia S.B."/>
        </authorList>
    </citation>
    <scope>NUCLEOTIDE SEQUENCE [LARGE SCALE GENOMIC DNA]</scope>
    <source>
        <strain evidence="1 2">BAB-32</strain>
    </source>
</reference>
<evidence type="ECO:0000313" key="2">
    <source>
        <dbReference type="Proteomes" id="UP000010729"/>
    </source>
</evidence>
<dbReference type="AlphaFoldDB" id="N1V0B5"/>
<comment type="caution">
    <text evidence="1">The sequence shown here is derived from an EMBL/GenBank/DDBJ whole genome shotgun (WGS) entry which is preliminary data.</text>
</comment>
<dbReference type="Proteomes" id="UP000010729">
    <property type="component" value="Unassembled WGS sequence"/>
</dbReference>
<gene>
    <name evidence="1" type="ORF">D477_008203</name>
</gene>
<accession>N1V0B5</accession>
<dbReference type="EMBL" id="ANPE02000103">
    <property type="protein sequence ID" value="EMY34735.1"/>
    <property type="molecule type" value="Genomic_DNA"/>
</dbReference>
<evidence type="ECO:0000313" key="1">
    <source>
        <dbReference type="EMBL" id="EMY34735.1"/>
    </source>
</evidence>
<protein>
    <submittedName>
        <fullName evidence="1">Uncharacterized protein</fullName>
    </submittedName>
</protein>